<organism evidence="1 2">
    <name type="scientific">Aquibacillus salsiterrae</name>
    <dbReference type="NCBI Taxonomy" id="2950439"/>
    <lineage>
        <taxon>Bacteria</taxon>
        <taxon>Bacillati</taxon>
        <taxon>Bacillota</taxon>
        <taxon>Bacilli</taxon>
        <taxon>Bacillales</taxon>
        <taxon>Bacillaceae</taxon>
        <taxon>Aquibacillus</taxon>
    </lineage>
</organism>
<gene>
    <name evidence="1" type="ORF">NC799_01720</name>
</gene>
<comment type="caution">
    <text evidence="1">The sequence shown here is derived from an EMBL/GenBank/DDBJ whole genome shotgun (WGS) entry which is preliminary data.</text>
</comment>
<accession>A0A9X4AF31</accession>
<dbReference type="EMBL" id="JAMQKC010000001">
    <property type="protein sequence ID" value="MDC3415628.1"/>
    <property type="molecule type" value="Genomic_DNA"/>
</dbReference>
<evidence type="ECO:0008006" key="3">
    <source>
        <dbReference type="Google" id="ProtNLM"/>
    </source>
</evidence>
<dbReference type="RefSeq" id="WP_272444585.1">
    <property type="nucleotide sequence ID" value="NZ_JAMQKC010000001.1"/>
</dbReference>
<evidence type="ECO:0000313" key="2">
    <source>
        <dbReference type="Proteomes" id="UP001145069"/>
    </source>
</evidence>
<evidence type="ECO:0000313" key="1">
    <source>
        <dbReference type="EMBL" id="MDC3415628.1"/>
    </source>
</evidence>
<dbReference type="AlphaFoldDB" id="A0A9X4AF31"/>
<keyword evidence="2" id="KW-1185">Reference proteome</keyword>
<protein>
    <recommendedName>
        <fullName evidence="3">RNA polymerase subunit sigma-70</fullName>
    </recommendedName>
</protein>
<sequence>MRYNEKHPYGQVDQFIYGVDFHRFTELEGKSNSMEIAEELGVSLRDVKKLKEKLNRS</sequence>
<dbReference type="Proteomes" id="UP001145069">
    <property type="component" value="Unassembled WGS sequence"/>
</dbReference>
<reference evidence="1" key="1">
    <citation type="submission" date="2022-06" db="EMBL/GenBank/DDBJ databases">
        <title>Aquibacillus sp. a new bacterium isolated from soil saline samples.</title>
        <authorList>
            <person name="Galisteo C."/>
            <person name="De La Haba R."/>
            <person name="Sanchez-Porro C."/>
            <person name="Ventosa A."/>
        </authorList>
    </citation>
    <scope>NUCLEOTIDE SEQUENCE</scope>
    <source>
        <strain evidence="1">3ASR75-54</strain>
    </source>
</reference>
<name>A0A9X4AF31_9BACI</name>
<proteinExistence type="predicted"/>